<proteinExistence type="predicted"/>
<sequence>MLRKRILNSHLPQTLKRICELNGSQNLSQSNNTEDFAQINAFQLVRSQLSDISFQINVQTARLNFLNEQLEQQFRNIDVLNRNTNAIRQFIMQKMFQKDKKILKQKWWW</sequence>
<comment type="caution">
    <text evidence="1">The sequence shown here is derived from an EMBL/GenBank/DDBJ whole genome shotgun (WGS) entry which is preliminary data.</text>
</comment>
<reference evidence="2 3" key="2">
    <citation type="submission" date="2024-07" db="EMBL/GenBank/DDBJ databases">
        <authorList>
            <person name="Akdeniz Z."/>
        </authorList>
    </citation>
    <scope>NUCLEOTIDE SEQUENCE [LARGE SCALE GENOMIC DNA]</scope>
</reference>
<dbReference type="AlphaFoldDB" id="A0AA86U073"/>
<keyword evidence="3" id="KW-1185">Reference proteome</keyword>
<accession>A0AA86U073</accession>
<protein>
    <submittedName>
        <fullName evidence="2">Hypothetical_protein</fullName>
    </submittedName>
</protein>
<dbReference type="EMBL" id="CAXDID020000156">
    <property type="protein sequence ID" value="CAL6043297.1"/>
    <property type="molecule type" value="Genomic_DNA"/>
</dbReference>
<evidence type="ECO:0000313" key="1">
    <source>
        <dbReference type="EMBL" id="CAI9935156.1"/>
    </source>
</evidence>
<gene>
    <name evidence="1" type="ORF">HINF_LOCUS22801</name>
    <name evidence="2" type="ORF">HINF_LOCUS40007</name>
</gene>
<dbReference type="EMBL" id="CATOUU010000594">
    <property type="protein sequence ID" value="CAI9935156.1"/>
    <property type="molecule type" value="Genomic_DNA"/>
</dbReference>
<evidence type="ECO:0000313" key="3">
    <source>
        <dbReference type="Proteomes" id="UP001642409"/>
    </source>
</evidence>
<organism evidence="1">
    <name type="scientific">Hexamita inflata</name>
    <dbReference type="NCBI Taxonomy" id="28002"/>
    <lineage>
        <taxon>Eukaryota</taxon>
        <taxon>Metamonada</taxon>
        <taxon>Diplomonadida</taxon>
        <taxon>Hexamitidae</taxon>
        <taxon>Hexamitinae</taxon>
        <taxon>Hexamita</taxon>
    </lineage>
</organism>
<name>A0AA86U073_9EUKA</name>
<evidence type="ECO:0000313" key="2">
    <source>
        <dbReference type="EMBL" id="CAL6043297.1"/>
    </source>
</evidence>
<dbReference type="Proteomes" id="UP001642409">
    <property type="component" value="Unassembled WGS sequence"/>
</dbReference>
<reference evidence="1" key="1">
    <citation type="submission" date="2023-06" db="EMBL/GenBank/DDBJ databases">
        <authorList>
            <person name="Kurt Z."/>
        </authorList>
    </citation>
    <scope>NUCLEOTIDE SEQUENCE</scope>
</reference>